<dbReference type="VEuPathDB" id="PiroplasmaDB:BOVATA_011730"/>
<dbReference type="Proteomes" id="UP000236319">
    <property type="component" value="Unassembled WGS sequence"/>
</dbReference>
<organism evidence="1 2">
    <name type="scientific">Babesia ovata</name>
    <dbReference type="NCBI Taxonomy" id="189622"/>
    <lineage>
        <taxon>Eukaryota</taxon>
        <taxon>Sar</taxon>
        <taxon>Alveolata</taxon>
        <taxon>Apicomplexa</taxon>
        <taxon>Aconoidasida</taxon>
        <taxon>Piroplasmida</taxon>
        <taxon>Babesiidae</taxon>
        <taxon>Babesia</taxon>
    </lineage>
</organism>
<dbReference type="RefSeq" id="XP_028865923.1">
    <property type="nucleotide sequence ID" value="XM_029010090.1"/>
</dbReference>
<dbReference type="EMBL" id="BDSA01000001">
    <property type="protein sequence ID" value="GBE59680.1"/>
    <property type="molecule type" value="Genomic_DNA"/>
</dbReference>
<comment type="caution">
    <text evidence="1">The sequence shown here is derived from an EMBL/GenBank/DDBJ whole genome shotgun (WGS) entry which is preliminary data.</text>
</comment>
<proteinExistence type="predicted"/>
<evidence type="ECO:0000313" key="1">
    <source>
        <dbReference type="EMBL" id="GBE59680.1"/>
    </source>
</evidence>
<dbReference type="GeneID" id="39873450"/>
<accession>A0A2H6K9L9</accession>
<keyword evidence="2" id="KW-1185">Reference proteome</keyword>
<dbReference type="AlphaFoldDB" id="A0A2H6K9L9"/>
<name>A0A2H6K9L9_9APIC</name>
<sequence>MTAKRHFLRKKKTIETFRRKIAAIQFADNRLSERVFTEHSLVLLNVLAHLSLDVVLAGGELLLEELEVLVELLQGQLLVDLVLGVEEGLLHSVNVVVDEGNKLLVTVDVDAGTGEALVAANTIPDGDTASHNPVGEEAGGGDNVVPHDAVGVVGLVGQVLVVVDVVNVNNDGLGHLAERLLVLVLRDELELAITAQVVNLGGGKSNLNKGLVAVGVDGDLLDALIVVVTDAVDHGVAPDQVPQLVRADRGVDDGSAGGTAISLLLDHPVALGGRGEVQDHVTGLTVLLEGVLNNGLETAYGRQAENAGNDCGRNGYHCA</sequence>
<gene>
    <name evidence="1" type="ORF">BOVATA_011730</name>
</gene>
<reference evidence="1 2" key="1">
    <citation type="journal article" date="2017" name="BMC Genomics">
        <title>Whole-genome assembly of Babesia ovata and comparative genomics between closely related pathogens.</title>
        <authorList>
            <person name="Yamagishi J."/>
            <person name="Asada M."/>
            <person name="Hakimi H."/>
            <person name="Tanaka T.Q."/>
            <person name="Sugimoto C."/>
            <person name="Kawazu S."/>
        </authorList>
    </citation>
    <scope>NUCLEOTIDE SEQUENCE [LARGE SCALE GENOMIC DNA]</scope>
    <source>
        <strain evidence="1 2">Miyake</strain>
    </source>
</reference>
<evidence type="ECO:0000313" key="2">
    <source>
        <dbReference type="Proteomes" id="UP000236319"/>
    </source>
</evidence>
<protein>
    <submittedName>
        <fullName evidence="1">von Willebrand factor type A, putative</fullName>
    </submittedName>
</protein>